<dbReference type="EMBL" id="JABWAB010000001">
    <property type="protein sequence ID" value="KAF6059680.1"/>
    <property type="molecule type" value="Genomic_DNA"/>
</dbReference>
<accession>A0A8X7NQV8</accession>
<comment type="caution">
    <text evidence="2">The sequence shown here is derived from an EMBL/GenBank/DDBJ whole genome shotgun (WGS) entry which is preliminary data.</text>
</comment>
<protein>
    <submittedName>
        <fullName evidence="2">Putative integral membrane protein</fullName>
    </submittedName>
</protein>
<feature type="transmembrane region" description="Helical" evidence="1">
    <location>
        <begin position="91"/>
        <end position="109"/>
    </location>
</feature>
<evidence type="ECO:0000256" key="1">
    <source>
        <dbReference type="SAM" id="Phobius"/>
    </source>
</evidence>
<gene>
    <name evidence="2" type="ORF">FOB60_001262</name>
</gene>
<evidence type="ECO:0000313" key="3">
    <source>
        <dbReference type="Proteomes" id="UP000590412"/>
    </source>
</evidence>
<feature type="transmembrane region" description="Helical" evidence="1">
    <location>
        <begin position="121"/>
        <end position="141"/>
    </location>
</feature>
<proteinExistence type="predicted"/>
<dbReference type="OrthoDB" id="10509777at2759"/>
<name>A0A8X7NQV8_CANPA</name>
<sequence>MCYTSFSKVALIRSLDEKFVKWETAKNTQINNAGNKMQQSTGDKRLYVASGKEPPVDLEAQDYKKPKDHLLEIAQVTVNWKYGRLKTCEAALAYFVAITSLAVPSWAIYMGCIDELMDVYLSRFVGIILMLLSIVVSSLDLQYCMTMVVLRNLQQETNLNKHDICDIGLLTKCVSGAVFVMSVCCILVMGTFIPHKPFDNRGELILLSILPLQSCGMHLLTRGKPWPPIIPRRCVDYDDVERLLEVVFKEGTNIEIFFTPQFKGGSVIERISYRKIPNKVG</sequence>
<keyword evidence="1" id="KW-0812">Transmembrane</keyword>
<reference evidence="2" key="1">
    <citation type="submission" date="2020-03" db="EMBL/GenBank/DDBJ databases">
        <title>FDA dAtabase for Regulatory Grade micrObial Sequences (FDA-ARGOS): Supporting development and validation of Infectious Disease Dx tests.</title>
        <authorList>
            <person name="Campos J."/>
            <person name="Goldberg B."/>
            <person name="Tallon L."/>
            <person name="Sadzewicz L."/>
            <person name="Vavikolanu K."/>
            <person name="Mehta A."/>
            <person name="Aluvathingal J."/>
            <person name="Nadendla S."/>
            <person name="Nandy P."/>
            <person name="Geyer C."/>
            <person name="Yan Y."/>
            <person name="Sichtig H."/>
        </authorList>
    </citation>
    <scope>NUCLEOTIDE SEQUENCE [LARGE SCALE GENOMIC DNA]</scope>
    <source>
        <strain evidence="2">FDAARGOS_652</strain>
    </source>
</reference>
<dbReference type="Proteomes" id="UP000590412">
    <property type="component" value="Unassembled WGS sequence"/>
</dbReference>
<keyword evidence="1" id="KW-1133">Transmembrane helix</keyword>
<organism evidence="2 3">
    <name type="scientific">Candida parapsilosis</name>
    <name type="common">Yeast</name>
    <dbReference type="NCBI Taxonomy" id="5480"/>
    <lineage>
        <taxon>Eukaryota</taxon>
        <taxon>Fungi</taxon>
        <taxon>Dikarya</taxon>
        <taxon>Ascomycota</taxon>
        <taxon>Saccharomycotina</taxon>
        <taxon>Pichiomycetes</taxon>
        <taxon>Debaryomycetaceae</taxon>
        <taxon>Candida/Lodderomyces clade</taxon>
        <taxon>Candida</taxon>
    </lineage>
</organism>
<keyword evidence="1" id="KW-0472">Membrane</keyword>
<dbReference type="AlphaFoldDB" id="A0A8X7NQV8"/>
<feature type="transmembrane region" description="Helical" evidence="1">
    <location>
        <begin position="169"/>
        <end position="193"/>
    </location>
</feature>
<evidence type="ECO:0000313" key="2">
    <source>
        <dbReference type="EMBL" id="KAF6059680.1"/>
    </source>
</evidence>